<reference evidence="2 3" key="1">
    <citation type="submission" date="2023-05" db="EMBL/GenBank/DDBJ databases">
        <title>Actinoplanes sp. NEAU-A12 genome sequencing.</title>
        <authorList>
            <person name="Wang Z.-S."/>
        </authorList>
    </citation>
    <scope>NUCLEOTIDE SEQUENCE [LARGE SCALE GENOMIC DNA]</scope>
    <source>
        <strain evidence="2 3">NEAU-A12</strain>
    </source>
</reference>
<feature type="transmembrane region" description="Helical" evidence="1">
    <location>
        <begin position="12"/>
        <end position="32"/>
    </location>
</feature>
<feature type="transmembrane region" description="Helical" evidence="1">
    <location>
        <begin position="114"/>
        <end position="134"/>
    </location>
</feature>
<keyword evidence="1" id="KW-0472">Membrane</keyword>
<evidence type="ECO:0000313" key="2">
    <source>
        <dbReference type="EMBL" id="MDI6099230.1"/>
    </source>
</evidence>
<keyword evidence="1" id="KW-0812">Transmembrane</keyword>
<evidence type="ECO:0000313" key="3">
    <source>
        <dbReference type="Proteomes" id="UP001241758"/>
    </source>
</evidence>
<proteinExistence type="predicted"/>
<organism evidence="2 3">
    <name type="scientific">Actinoplanes sandaracinus</name>
    <dbReference type="NCBI Taxonomy" id="3045177"/>
    <lineage>
        <taxon>Bacteria</taxon>
        <taxon>Bacillati</taxon>
        <taxon>Actinomycetota</taxon>
        <taxon>Actinomycetes</taxon>
        <taxon>Micromonosporales</taxon>
        <taxon>Micromonosporaceae</taxon>
        <taxon>Actinoplanes</taxon>
    </lineage>
</organism>
<comment type="caution">
    <text evidence="2">The sequence shown here is derived from an EMBL/GenBank/DDBJ whole genome shotgun (WGS) entry which is preliminary data.</text>
</comment>
<evidence type="ECO:0008006" key="4">
    <source>
        <dbReference type="Google" id="ProtNLM"/>
    </source>
</evidence>
<protein>
    <recommendedName>
        <fullName evidence="4">DUF2231 domain-containing protein</fullName>
    </recommendedName>
</protein>
<dbReference type="EMBL" id="JASCTH010000006">
    <property type="protein sequence ID" value="MDI6099230.1"/>
    <property type="molecule type" value="Genomic_DNA"/>
</dbReference>
<keyword evidence="1" id="KW-1133">Transmembrane helix</keyword>
<feature type="transmembrane region" description="Helical" evidence="1">
    <location>
        <begin position="52"/>
        <end position="74"/>
    </location>
</feature>
<keyword evidence="3" id="KW-1185">Reference proteome</keyword>
<feature type="transmembrane region" description="Helical" evidence="1">
    <location>
        <begin position="86"/>
        <end position="108"/>
    </location>
</feature>
<dbReference type="Proteomes" id="UP001241758">
    <property type="component" value="Unassembled WGS sequence"/>
</dbReference>
<gene>
    <name evidence="2" type="ORF">QLQ12_11555</name>
</gene>
<dbReference type="RefSeq" id="WP_282759286.1">
    <property type="nucleotide sequence ID" value="NZ_JASCTH010000006.1"/>
</dbReference>
<accession>A0ABT6WHS4</accession>
<name>A0ABT6WHS4_9ACTN</name>
<evidence type="ECO:0000256" key="1">
    <source>
        <dbReference type="SAM" id="Phobius"/>
    </source>
</evidence>
<sequence>MTAAPTERSGNTLLAVVGIVAAFADGVVAWLGATAWQSYRDGGLTIEQAAPFLVMAVSAAVGALLAVLAMIALLRRGRGLARGTLNLTWLRLGAVFVALMIIALTVGVSAVGTVGMALAVGDAFAGFVVTGVATRRTRDG</sequence>